<name>A0AC61R825_9FIRM</name>
<reference evidence="1" key="1">
    <citation type="submission" date="2019-04" db="EMBL/GenBank/DDBJ databases">
        <title>Microbes associate with the intestines of laboratory mice.</title>
        <authorList>
            <person name="Navarre W."/>
            <person name="Wong E."/>
            <person name="Huang K."/>
            <person name="Tropini C."/>
            <person name="Ng K."/>
            <person name="Yu B."/>
        </authorList>
    </citation>
    <scope>NUCLEOTIDE SEQUENCE</scope>
    <source>
        <strain evidence="1">NM09_H32</strain>
    </source>
</reference>
<proteinExistence type="predicted"/>
<comment type="caution">
    <text evidence="1">The sequence shown here is derived from an EMBL/GenBank/DDBJ whole genome shotgun (WGS) entry which is preliminary data.</text>
</comment>
<evidence type="ECO:0000313" key="2">
    <source>
        <dbReference type="Proteomes" id="UP000308836"/>
    </source>
</evidence>
<gene>
    <name evidence="1" type="ORF">E5336_04750</name>
</gene>
<dbReference type="EMBL" id="SRYG01000007">
    <property type="protein sequence ID" value="TGY66372.1"/>
    <property type="molecule type" value="Genomic_DNA"/>
</dbReference>
<organism evidence="1 2">
    <name type="scientific">Dubosiella muris</name>
    <dbReference type="NCBI Taxonomy" id="3038133"/>
    <lineage>
        <taxon>Bacteria</taxon>
        <taxon>Bacillati</taxon>
        <taxon>Bacillota</taxon>
        <taxon>Erysipelotrichia</taxon>
        <taxon>Erysipelotrichales</taxon>
        <taxon>Erysipelotrichaceae</taxon>
        <taxon>Dubosiella</taxon>
    </lineage>
</organism>
<keyword evidence="1" id="KW-0762">Sugar transport</keyword>
<evidence type="ECO:0000313" key="1">
    <source>
        <dbReference type="EMBL" id="TGY66372.1"/>
    </source>
</evidence>
<keyword evidence="2" id="KW-1185">Reference proteome</keyword>
<accession>A0AC61R825</accession>
<keyword evidence="1" id="KW-0813">Transport</keyword>
<sequence>MDNNKTIDRVLEFAAKFQANIYLDSISKGLMGTLPITMIGSIALLLAVLPIEPWTNFIASIGVTPYLLAASTVTTSCLSIYAAFLIGYRLAHHLQVDEIPGGLISLFAFFIATPLTEGALTMSYMGAQGLFTALIASLLATRIYAALMKCDALKIKMPPSVPGMIAATFSTMIPAILVGLIFIAIAVIFSYTPWGSFAEMIYSIVATPLMNVGGSIWSLVLIVLVQMILWFFGIHGSLVVGTVVSAVYMPMALENMELYAAGTPASELPHILGNTFYSLYAGIGGAGGTLSLLIVMFLFAKAKQNKELAKLAGIPGLFVINEPIVFGYPLILNPIMAIPFILTPIVQLLIPYFATVMGLIPPLTGVQVPFGLPVVINGFMGGGWTAALMQIIDIAVGCLIWFPFFKISDAQMYKEEMGESMEEIAEEYEEKAQKVQEA</sequence>
<protein>
    <submittedName>
        <fullName evidence="1">PTS sugar transporter subunit IIC</fullName>
    </submittedName>
</protein>
<dbReference type="Proteomes" id="UP000308836">
    <property type="component" value="Unassembled WGS sequence"/>
</dbReference>